<dbReference type="Proteomes" id="UP000054477">
    <property type="component" value="Unassembled WGS sequence"/>
</dbReference>
<evidence type="ECO:0000313" key="2">
    <source>
        <dbReference type="Proteomes" id="UP000054477"/>
    </source>
</evidence>
<name>A0A0C9WPW9_9AGAR</name>
<evidence type="ECO:0000313" key="1">
    <source>
        <dbReference type="EMBL" id="KIK00155.1"/>
    </source>
</evidence>
<dbReference type="EMBL" id="KN838632">
    <property type="protein sequence ID" value="KIK00155.1"/>
    <property type="molecule type" value="Genomic_DNA"/>
</dbReference>
<sequence length="129" mass="14135">MHSLPTMSKLEYRTVTFRQFINNDSGSGAAKNLATWKSDLPNSWYYLGFAAMFPAPESSSGRSNPTCSSTSPTGLKYGTITVHTTRPTLRSGTVSVPLPITSSWVVSSAAATTNLPQRRRRTRLYIGRC</sequence>
<protein>
    <submittedName>
        <fullName evidence="1">Uncharacterized protein</fullName>
    </submittedName>
</protein>
<keyword evidence="2" id="KW-1185">Reference proteome</keyword>
<accession>A0A0C9WPW9</accession>
<dbReference type="OrthoDB" id="2791787at2759"/>
<proteinExistence type="predicted"/>
<reference evidence="1 2" key="1">
    <citation type="submission" date="2014-04" db="EMBL/GenBank/DDBJ databases">
        <authorList>
            <consortium name="DOE Joint Genome Institute"/>
            <person name="Kuo A."/>
            <person name="Kohler A."/>
            <person name="Nagy L.G."/>
            <person name="Floudas D."/>
            <person name="Copeland A."/>
            <person name="Barry K.W."/>
            <person name="Cichocki N."/>
            <person name="Veneault-Fourrey C."/>
            <person name="LaButti K."/>
            <person name="Lindquist E.A."/>
            <person name="Lipzen A."/>
            <person name="Lundell T."/>
            <person name="Morin E."/>
            <person name="Murat C."/>
            <person name="Sun H."/>
            <person name="Tunlid A."/>
            <person name="Henrissat B."/>
            <person name="Grigoriev I.V."/>
            <person name="Hibbett D.S."/>
            <person name="Martin F."/>
            <person name="Nordberg H.P."/>
            <person name="Cantor M.N."/>
            <person name="Hua S.X."/>
        </authorList>
    </citation>
    <scope>NUCLEOTIDE SEQUENCE [LARGE SCALE GENOMIC DNA]</scope>
    <source>
        <strain evidence="1 2">LaAM-08-1</strain>
    </source>
</reference>
<dbReference type="AlphaFoldDB" id="A0A0C9WPW9"/>
<organism evidence="1 2">
    <name type="scientific">Laccaria amethystina LaAM-08-1</name>
    <dbReference type="NCBI Taxonomy" id="1095629"/>
    <lineage>
        <taxon>Eukaryota</taxon>
        <taxon>Fungi</taxon>
        <taxon>Dikarya</taxon>
        <taxon>Basidiomycota</taxon>
        <taxon>Agaricomycotina</taxon>
        <taxon>Agaricomycetes</taxon>
        <taxon>Agaricomycetidae</taxon>
        <taxon>Agaricales</taxon>
        <taxon>Agaricineae</taxon>
        <taxon>Hydnangiaceae</taxon>
        <taxon>Laccaria</taxon>
    </lineage>
</organism>
<gene>
    <name evidence="1" type="ORF">K443DRAFT_617677</name>
</gene>
<dbReference type="HOGENOM" id="CLU_1949177_0_0_1"/>
<reference evidence="2" key="2">
    <citation type="submission" date="2015-01" db="EMBL/GenBank/DDBJ databases">
        <title>Evolutionary Origins and Diversification of the Mycorrhizal Mutualists.</title>
        <authorList>
            <consortium name="DOE Joint Genome Institute"/>
            <consortium name="Mycorrhizal Genomics Consortium"/>
            <person name="Kohler A."/>
            <person name="Kuo A."/>
            <person name="Nagy L.G."/>
            <person name="Floudas D."/>
            <person name="Copeland A."/>
            <person name="Barry K.W."/>
            <person name="Cichocki N."/>
            <person name="Veneault-Fourrey C."/>
            <person name="LaButti K."/>
            <person name="Lindquist E.A."/>
            <person name="Lipzen A."/>
            <person name="Lundell T."/>
            <person name="Morin E."/>
            <person name="Murat C."/>
            <person name="Riley R."/>
            <person name="Ohm R."/>
            <person name="Sun H."/>
            <person name="Tunlid A."/>
            <person name="Henrissat B."/>
            <person name="Grigoriev I.V."/>
            <person name="Hibbett D.S."/>
            <person name="Martin F."/>
        </authorList>
    </citation>
    <scope>NUCLEOTIDE SEQUENCE [LARGE SCALE GENOMIC DNA]</scope>
    <source>
        <strain evidence="2">LaAM-08-1</strain>
    </source>
</reference>